<dbReference type="FunCoup" id="E3KGQ2">
    <property type="interactions" value="525"/>
</dbReference>
<evidence type="ECO:0000256" key="1">
    <source>
        <dbReference type="ARBA" id="ARBA00004123"/>
    </source>
</evidence>
<gene>
    <name evidence="9" type="ORF">PGTG_08663</name>
</gene>
<keyword evidence="3 7" id="KW-0507">mRNA processing</keyword>
<feature type="compositionally biased region" description="Basic and acidic residues" evidence="8">
    <location>
        <begin position="231"/>
        <end position="242"/>
    </location>
</feature>
<evidence type="ECO:0000256" key="2">
    <source>
        <dbReference type="ARBA" id="ARBA00006164"/>
    </source>
</evidence>
<comment type="subcellular location">
    <subcellularLocation>
        <location evidence="1 7">Nucleus</location>
    </subcellularLocation>
</comment>
<reference key="1">
    <citation type="submission" date="2007-01" db="EMBL/GenBank/DDBJ databases">
        <title>The Genome Sequence of Puccinia graminis f. sp. tritici Strain CRL 75-36-700-3.</title>
        <authorList>
            <consortium name="The Broad Institute Genome Sequencing Platform"/>
            <person name="Birren B."/>
            <person name="Lander E."/>
            <person name="Galagan J."/>
            <person name="Nusbaum C."/>
            <person name="Devon K."/>
            <person name="Cuomo C."/>
            <person name="Jaffe D."/>
            <person name="Butler J."/>
            <person name="Alvarez P."/>
            <person name="Gnerre S."/>
            <person name="Grabherr M."/>
            <person name="Mauceli E."/>
            <person name="Brockman W."/>
            <person name="Young S."/>
            <person name="LaButti K."/>
            <person name="Sykes S."/>
            <person name="DeCaprio D."/>
            <person name="Crawford M."/>
            <person name="Koehrsen M."/>
            <person name="Engels R."/>
            <person name="Montgomery P."/>
            <person name="Pearson M."/>
            <person name="Howarth C."/>
            <person name="Larson L."/>
            <person name="White J."/>
            <person name="Zeng Q."/>
            <person name="Kodira C."/>
            <person name="Yandava C."/>
            <person name="Alvarado L."/>
            <person name="O'Leary S."/>
            <person name="Szabo L."/>
            <person name="Dean R."/>
            <person name="Schein J."/>
        </authorList>
    </citation>
    <scope>NUCLEOTIDE SEQUENCE</scope>
    <source>
        <strain>CRL 75-36-700-3</strain>
    </source>
</reference>
<feature type="compositionally biased region" description="Polar residues" evidence="8">
    <location>
        <begin position="243"/>
        <end position="261"/>
    </location>
</feature>
<evidence type="ECO:0000313" key="9">
    <source>
        <dbReference type="EMBL" id="EFP83477.1"/>
    </source>
</evidence>
<dbReference type="Proteomes" id="UP000008783">
    <property type="component" value="Unassembled WGS sequence"/>
</dbReference>
<evidence type="ECO:0000256" key="4">
    <source>
        <dbReference type="ARBA" id="ARBA00022728"/>
    </source>
</evidence>
<dbReference type="GeneID" id="10532154"/>
<dbReference type="GO" id="GO:0000398">
    <property type="term" value="P:mRNA splicing, via spliceosome"/>
    <property type="evidence" value="ECO:0007669"/>
    <property type="project" value="UniProtKB-UniRule"/>
</dbReference>
<dbReference type="GO" id="GO:0071011">
    <property type="term" value="C:precatalytic spliceosome"/>
    <property type="evidence" value="ECO:0000318"/>
    <property type="project" value="GO_Central"/>
</dbReference>
<dbReference type="AlphaFoldDB" id="E3KGQ2"/>
<dbReference type="RefSeq" id="XP_003327896.1">
    <property type="nucleotide sequence ID" value="XM_003327848.2"/>
</dbReference>
<sequence>MANTTAKGALSIHGTNPQFLIDKVLRSRIYESEYWKESCFGLTAESIIDKTVFELSYLGSTFTANLRPTVFICLLLKLLQLQPEKEIILEYLRAEEFKYLRALAAFYVRLTFSPINVYQTLEPLLQDYRKLRTRNLDGSYGLMTFDELIDSLLTETIVFEVVLPRLTSRKVLEELESLPPRKSSLAVALGFHSDSEGEHEEADEQEDEEQGAGRDDEDEDTEDNGEEEDNDRNRSPSRDSHSTNRFVSRSPTPAEQDNQPPDRSPSETTDRFVSRSPTPVDRDNPDT</sequence>
<feature type="compositionally biased region" description="Acidic residues" evidence="8">
    <location>
        <begin position="197"/>
        <end position="230"/>
    </location>
</feature>
<dbReference type="KEGG" id="pgr:PGTG_08663"/>
<keyword evidence="5 7" id="KW-0508">mRNA splicing</keyword>
<evidence type="ECO:0000256" key="7">
    <source>
        <dbReference type="RuleBase" id="RU367025"/>
    </source>
</evidence>
<feature type="compositionally biased region" description="Basic and acidic residues" evidence="8">
    <location>
        <begin position="264"/>
        <end position="273"/>
    </location>
</feature>
<dbReference type="EMBL" id="DS178286">
    <property type="protein sequence ID" value="EFP83477.1"/>
    <property type="molecule type" value="Genomic_DNA"/>
</dbReference>
<keyword evidence="10" id="KW-1185">Reference proteome</keyword>
<keyword evidence="6 7" id="KW-0539">Nucleus</keyword>
<evidence type="ECO:0000256" key="8">
    <source>
        <dbReference type="SAM" id="MobiDB-lite"/>
    </source>
</evidence>
<evidence type="ECO:0000256" key="5">
    <source>
        <dbReference type="ARBA" id="ARBA00023187"/>
    </source>
</evidence>
<dbReference type="OMA" id="GEHFKYL"/>
<organism evidence="9 10">
    <name type="scientific">Puccinia graminis f. sp. tritici (strain CRL 75-36-700-3 / race SCCL)</name>
    <name type="common">Black stem rust fungus</name>
    <dbReference type="NCBI Taxonomy" id="418459"/>
    <lineage>
        <taxon>Eukaryota</taxon>
        <taxon>Fungi</taxon>
        <taxon>Dikarya</taxon>
        <taxon>Basidiomycota</taxon>
        <taxon>Pucciniomycotina</taxon>
        <taxon>Pucciniomycetes</taxon>
        <taxon>Pucciniales</taxon>
        <taxon>Pucciniaceae</taxon>
        <taxon>Puccinia</taxon>
    </lineage>
</organism>
<keyword evidence="4 7" id="KW-0747">Spliceosome</keyword>
<dbReference type="STRING" id="418459.E3KGQ2"/>
<dbReference type="InterPro" id="IPR005037">
    <property type="entry name" value="PRP38"/>
</dbReference>
<evidence type="ECO:0000256" key="3">
    <source>
        <dbReference type="ARBA" id="ARBA00022664"/>
    </source>
</evidence>
<evidence type="ECO:0000256" key="6">
    <source>
        <dbReference type="ARBA" id="ARBA00023242"/>
    </source>
</evidence>
<protein>
    <recommendedName>
        <fullName evidence="7">Pre-mRNA-splicing factor 38</fullName>
    </recommendedName>
</protein>
<name>E3KGQ2_PUCGT</name>
<dbReference type="HOGENOM" id="CLU_039466_2_0_1"/>
<evidence type="ECO:0000313" key="10">
    <source>
        <dbReference type="Proteomes" id="UP000008783"/>
    </source>
</evidence>
<comment type="similarity">
    <text evidence="2 7">Belongs to the PRP38 family.</text>
</comment>
<feature type="region of interest" description="Disordered" evidence="8">
    <location>
        <begin position="193"/>
        <end position="287"/>
    </location>
</feature>
<comment type="function">
    <text evidence="7">Required for pre-mRNA splicing.</text>
</comment>
<proteinExistence type="inferred from homology"/>
<dbReference type="PANTHER" id="PTHR23142">
    <property type="entry name" value="PRE-MRNA-SPLICING FACTOR 38A-RELATED"/>
    <property type="match status" value="1"/>
</dbReference>
<dbReference type="Pfam" id="PF03371">
    <property type="entry name" value="PRP38"/>
    <property type="match status" value="1"/>
</dbReference>
<dbReference type="VEuPathDB" id="FungiDB:PGTG_08663"/>
<dbReference type="InParanoid" id="E3KGQ2"/>
<reference evidence="10" key="2">
    <citation type="journal article" date="2011" name="Proc. Natl. Acad. Sci. U.S.A.">
        <title>Obligate biotrophy features unraveled by the genomic analysis of rust fungi.</title>
        <authorList>
            <person name="Duplessis S."/>
            <person name="Cuomo C.A."/>
            <person name="Lin Y.-C."/>
            <person name="Aerts A."/>
            <person name="Tisserant E."/>
            <person name="Veneault-Fourrey C."/>
            <person name="Joly D.L."/>
            <person name="Hacquard S."/>
            <person name="Amselem J."/>
            <person name="Cantarel B.L."/>
            <person name="Chiu R."/>
            <person name="Coutinho P.M."/>
            <person name="Feau N."/>
            <person name="Field M."/>
            <person name="Frey P."/>
            <person name="Gelhaye E."/>
            <person name="Goldberg J."/>
            <person name="Grabherr M.G."/>
            <person name="Kodira C.D."/>
            <person name="Kohler A."/>
            <person name="Kuees U."/>
            <person name="Lindquist E.A."/>
            <person name="Lucas S.M."/>
            <person name="Mago R."/>
            <person name="Mauceli E."/>
            <person name="Morin E."/>
            <person name="Murat C."/>
            <person name="Pangilinan J.L."/>
            <person name="Park R."/>
            <person name="Pearson M."/>
            <person name="Quesneville H."/>
            <person name="Rouhier N."/>
            <person name="Sakthikumar S."/>
            <person name="Salamov A.A."/>
            <person name="Schmutz J."/>
            <person name="Selles B."/>
            <person name="Shapiro H."/>
            <person name="Tanguay P."/>
            <person name="Tuskan G.A."/>
            <person name="Henrissat B."/>
            <person name="Van de Peer Y."/>
            <person name="Rouze P."/>
            <person name="Ellis J.G."/>
            <person name="Dodds P.N."/>
            <person name="Schein J.E."/>
            <person name="Zhong S."/>
            <person name="Hamelin R.C."/>
            <person name="Grigoriev I.V."/>
            <person name="Szabo L.J."/>
            <person name="Martin F."/>
        </authorList>
    </citation>
    <scope>NUCLEOTIDE SEQUENCE [LARGE SCALE GENOMIC DNA]</scope>
    <source>
        <strain evidence="10">CRL 75-36-700-3 / race SCCL</strain>
    </source>
</reference>
<dbReference type="OrthoDB" id="190958at2759"/>
<accession>E3KGQ2</accession>